<comment type="subcellular location">
    <subcellularLocation>
        <location evidence="1">Membrane</location>
        <topology evidence="1">Multi-pass membrane protein</topology>
    </subcellularLocation>
</comment>
<dbReference type="InterPro" id="IPR002259">
    <property type="entry name" value="Eqnu_transpt"/>
</dbReference>
<evidence type="ECO:0000313" key="10">
    <source>
        <dbReference type="Proteomes" id="UP001153620"/>
    </source>
</evidence>
<dbReference type="GO" id="GO:0005886">
    <property type="term" value="C:plasma membrane"/>
    <property type="evidence" value="ECO:0007669"/>
    <property type="project" value="TreeGrafter"/>
</dbReference>
<dbReference type="InterPro" id="IPR036259">
    <property type="entry name" value="MFS_trans_sf"/>
</dbReference>
<reference evidence="9" key="1">
    <citation type="submission" date="2022-01" db="EMBL/GenBank/DDBJ databases">
        <authorList>
            <person name="King R."/>
        </authorList>
    </citation>
    <scope>NUCLEOTIDE SEQUENCE</scope>
</reference>
<evidence type="ECO:0000256" key="1">
    <source>
        <dbReference type="ARBA" id="ARBA00004141"/>
    </source>
</evidence>
<evidence type="ECO:0000256" key="3">
    <source>
        <dbReference type="ARBA" id="ARBA00022448"/>
    </source>
</evidence>
<feature type="transmembrane region" description="Helical" evidence="8">
    <location>
        <begin position="413"/>
        <end position="439"/>
    </location>
</feature>
<dbReference type="SUPFAM" id="SSF103473">
    <property type="entry name" value="MFS general substrate transporter"/>
    <property type="match status" value="1"/>
</dbReference>
<sequence length="485" mass="55423">MAQKREEQSLLGRSTEPSIISSRNNSTEPVKLTPSWEARNDLPEDELNFRSLTMDRVKMEMQPPSDRFKIIFFILLFHGIGTLTPWNMFITAKEYFVDYKLSPNYTGTNNTEYAANFMPYLTFASQIPNVLFNWMNIFVNLGGDLTKRVVWSLIIEIILFLITVILAMVDSSQWPGTFFWVTMASVVALNMFGGIFQNTVYGMAAKLPSKYTGAVVLGSNISGTFATSISIMSGFIWSSVRKAAIYYFITAMFVILICFDTFFAMPLNRFYRFHEMQSEKMQEKSRRSNITGSGKPPYWTIFKQCFPQLFNVFMIFFVTLSVFPTVHSDIKPMNDDLFGIISNKYFTTITCFLTFNVFAMLGSLLTSWVQWPSPKFLVWPVLLRIVFIPLFLICNYHPLGVSRVLPVYIKDDYVYWSIAILMSFSSGYLSSLAMMYAPISQSNPVYQVKAGMMAAAMLISGIFGGIMFSFLPPIIVQYNFESLFS</sequence>
<evidence type="ECO:0000256" key="8">
    <source>
        <dbReference type="SAM" id="Phobius"/>
    </source>
</evidence>
<evidence type="ECO:0000256" key="5">
    <source>
        <dbReference type="ARBA" id="ARBA00022989"/>
    </source>
</evidence>
<dbReference type="PRINTS" id="PR01130">
    <property type="entry name" value="DERENTRNSPRT"/>
</dbReference>
<feature type="compositionally biased region" description="Polar residues" evidence="7">
    <location>
        <begin position="11"/>
        <end position="28"/>
    </location>
</feature>
<feature type="transmembrane region" description="Helical" evidence="8">
    <location>
        <begin position="244"/>
        <end position="267"/>
    </location>
</feature>
<proteinExistence type="inferred from homology"/>
<dbReference type="PANTHER" id="PTHR10332:SF80">
    <property type="entry name" value="EQUILIBRATIVE NUCLEOSIDE TRANSPORTER 2, ISOFORM A"/>
    <property type="match status" value="1"/>
</dbReference>
<protein>
    <recommendedName>
        <fullName evidence="11">Equilibrative nucleoside transporter</fullName>
    </recommendedName>
</protein>
<feature type="transmembrane region" description="Helical" evidence="8">
    <location>
        <begin position="451"/>
        <end position="475"/>
    </location>
</feature>
<keyword evidence="5 8" id="KW-1133">Transmembrane helix</keyword>
<dbReference type="EMBL" id="OU895879">
    <property type="protein sequence ID" value="CAH1728720.1"/>
    <property type="molecule type" value="Genomic_DNA"/>
</dbReference>
<reference evidence="9" key="2">
    <citation type="submission" date="2022-10" db="EMBL/GenBank/DDBJ databases">
        <authorList>
            <consortium name="ENA_rothamsted_submissions"/>
            <consortium name="culmorum"/>
            <person name="King R."/>
        </authorList>
    </citation>
    <scope>NUCLEOTIDE SEQUENCE</scope>
</reference>
<name>A0A9P0NNJ9_9DIPT</name>
<feature type="transmembrane region" description="Helical" evidence="8">
    <location>
        <begin position="376"/>
        <end position="393"/>
    </location>
</feature>
<organism evidence="9 10">
    <name type="scientific">Chironomus riparius</name>
    <dbReference type="NCBI Taxonomy" id="315576"/>
    <lineage>
        <taxon>Eukaryota</taxon>
        <taxon>Metazoa</taxon>
        <taxon>Ecdysozoa</taxon>
        <taxon>Arthropoda</taxon>
        <taxon>Hexapoda</taxon>
        <taxon>Insecta</taxon>
        <taxon>Pterygota</taxon>
        <taxon>Neoptera</taxon>
        <taxon>Endopterygota</taxon>
        <taxon>Diptera</taxon>
        <taxon>Nematocera</taxon>
        <taxon>Chironomoidea</taxon>
        <taxon>Chironomidae</taxon>
        <taxon>Chironominae</taxon>
        <taxon>Chironomus</taxon>
    </lineage>
</organism>
<feature type="transmembrane region" description="Helical" evidence="8">
    <location>
        <begin position="346"/>
        <end position="369"/>
    </location>
</feature>
<dbReference type="Proteomes" id="UP001153620">
    <property type="component" value="Chromosome 3"/>
</dbReference>
<keyword evidence="3" id="KW-0813">Transport</keyword>
<evidence type="ECO:0000256" key="2">
    <source>
        <dbReference type="ARBA" id="ARBA00007965"/>
    </source>
</evidence>
<dbReference type="PANTHER" id="PTHR10332">
    <property type="entry name" value="EQUILIBRATIVE NUCLEOSIDE TRANSPORTER"/>
    <property type="match status" value="1"/>
</dbReference>
<comment type="similarity">
    <text evidence="2">Belongs to the SLC29A/ENT transporter (TC 2.A.57) family.</text>
</comment>
<dbReference type="AlphaFoldDB" id="A0A9P0NNJ9"/>
<accession>A0A9P0NNJ9</accession>
<dbReference type="Pfam" id="PF01733">
    <property type="entry name" value="Nucleoside_tran"/>
    <property type="match status" value="1"/>
</dbReference>
<feature type="transmembrane region" description="Helical" evidence="8">
    <location>
        <begin position="68"/>
        <end position="89"/>
    </location>
</feature>
<keyword evidence="10" id="KW-1185">Reference proteome</keyword>
<feature type="transmembrane region" description="Helical" evidence="8">
    <location>
        <begin position="174"/>
        <end position="193"/>
    </location>
</feature>
<dbReference type="GO" id="GO:0005337">
    <property type="term" value="F:nucleoside transmembrane transporter activity"/>
    <property type="evidence" value="ECO:0007669"/>
    <property type="project" value="InterPro"/>
</dbReference>
<dbReference type="PIRSF" id="PIRSF016379">
    <property type="entry name" value="ENT"/>
    <property type="match status" value="1"/>
</dbReference>
<feature type="transmembrane region" description="Helical" evidence="8">
    <location>
        <begin position="214"/>
        <end position="238"/>
    </location>
</feature>
<feature type="region of interest" description="Disordered" evidence="7">
    <location>
        <begin position="1"/>
        <end position="35"/>
    </location>
</feature>
<keyword evidence="6 8" id="KW-0472">Membrane</keyword>
<evidence type="ECO:0008006" key="11">
    <source>
        <dbReference type="Google" id="ProtNLM"/>
    </source>
</evidence>
<evidence type="ECO:0000256" key="7">
    <source>
        <dbReference type="SAM" id="MobiDB-lite"/>
    </source>
</evidence>
<evidence type="ECO:0000256" key="6">
    <source>
        <dbReference type="ARBA" id="ARBA00023136"/>
    </source>
</evidence>
<feature type="transmembrane region" description="Helical" evidence="8">
    <location>
        <begin position="149"/>
        <end position="168"/>
    </location>
</feature>
<gene>
    <name evidence="9" type="ORF">CHIRRI_LOCUS10891</name>
</gene>
<feature type="transmembrane region" description="Helical" evidence="8">
    <location>
        <begin position="117"/>
        <end position="137"/>
    </location>
</feature>
<feature type="transmembrane region" description="Helical" evidence="8">
    <location>
        <begin position="309"/>
        <end position="326"/>
    </location>
</feature>
<keyword evidence="4 8" id="KW-0812">Transmembrane</keyword>
<evidence type="ECO:0000313" key="9">
    <source>
        <dbReference type="EMBL" id="CAH1728720.1"/>
    </source>
</evidence>
<evidence type="ECO:0000256" key="4">
    <source>
        <dbReference type="ARBA" id="ARBA00022692"/>
    </source>
</evidence>